<dbReference type="OrthoDB" id="10601982at2759"/>
<keyword evidence="3" id="KW-1185">Reference proteome</keyword>
<evidence type="ECO:0000313" key="3">
    <source>
        <dbReference type="Proteomes" id="UP000428333"/>
    </source>
</evidence>
<dbReference type="EMBL" id="QEFC01000043">
    <property type="protein sequence ID" value="KAE9467207.1"/>
    <property type="molecule type" value="Genomic_DNA"/>
</dbReference>
<feature type="transmembrane region" description="Helical" evidence="1">
    <location>
        <begin position="20"/>
        <end position="50"/>
    </location>
</feature>
<gene>
    <name evidence="2" type="ORF">C3L33_00875</name>
</gene>
<accession>A0A6A4MP42</accession>
<keyword evidence="1" id="KW-0472">Membrane</keyword>
<proteinExistence type="predicted"/>
<feature type="non-terminal residue" evidence="2">
    <location>
        <position position="1"/>
    </location>
</feature>
<reference evidence="2 3" key="1">
    <citation type="journal article" date="2019" name="Genome Biol. Evol.">
        <title>The Rhododendron genome and chromosomal organization provide insight into shared whole-genome duplications across the heath family (Ericaceae).</title>
        <authorList>
            <person name="Soza V.L."/>
            <person name="Lindsley D."/>
            <person name="Waalkes A."/>
            <person name="Ramage E."/>
            <person name="Patwardhan R.P."/>
            <person name="Burton J.N."/>
            <person name="Adey A."/>
            <person name="Kumar A."/>
            <person name="Qiu R."/>
            <person name="Shendure J."/>
            <person name="Hall B."/>
        </authorList>
    </citation>
    <scope>NUCLEOTIDE SEQUENCE [LARGE SCALE GENOMIC DNA]</scope>
    <source>
        <strain evidence="2">RSF 1966-606</strain>
    </source>
</reference>
<comment type="caution">
    <text evidence="2">The sequence shown here is derived from an EMBL/GenBank/DDBJ whole genome shotgun (WGS) entry which is preliminary data.</text>
</comment>
<name>A0A6A4MP42_9ERIC</name>
<organism evidence="2 3">
    <name type="scientific">Rhododendron williamsianum</name>
    <dbReference type="NCBI Taxonomy" id="262921"/>
    <lineage>
        <taxon>Eukaryota</taxon>
        <taxon>Viridiplantae</taxon>
        <taxon>Streptophyta</taxon>
        <taxon>Embryophyta</taxon>
        <taxon>Tracheophyta</taxon>
        <taxon>Spermatophyta</taxon>
        <taxon>Magnoliopsida</taxon>
        <taxon>eudicotyledons</taxon>
        <taxon>Gunneridae</taxon>
        <taxon>Pentapetalae</taxon>
        <taxon>asterids</taxon>
        <taxon>Ericales</taxon>
        <taxon>Ericaceae</taxon>
        <taxon>Ericoideae</taxon>
        <taxon>Rhodoreae</taxon>
        <taxon>Rhododendron</taxon>
    </lineage>
</organism>
<dbReference type="AlphaFoldDB" id="A0A6A4MP42"/>
<evidence type="ECO:0000256" key="1">
    <source>
        <dbReference type="SAM" id="Phobius"/>
    </source>
</evidence>
<dbReference type="Proteomes" id="UP000428333">
    <property type="component" value="Linkage Group LG01"/>
</dbReference>
<feature type="non-terminal residue" evidence="2">
    <location>
        <position position="258"/>
    </location>
</feature>
<keyword evidence="1" id="KW-1133">Transmembrane helix</keyword>
<evidence type="ECO:0000313" key="2">
    <source>
        <dbReference type="EMBL" id="KAE9467207.1"/>
    </source>
</evidence>
<protein>
    <submittedName>
        <fullName evidence="2">Uncharacterized protein</fullName>
    </submittedName>
</protein>
<keyword evidence="1" id="KW-0812">Transmembrane</keyword>
<sequence>MSKWWVCVARGWECHGRGLVCVFGMVWLCVLEMVWSILWNGLVCGLVWVIEVDVSPIIELGLKLVNLVSAATEVSLVSAAAFEIKAFGLTSYSDALDDSFVSATAIDYEEHDENEETIGALDCAANQEGLHPCGTIVRRKVSPQGMECLRLNSHLPDLVISELICIGPTHLMVDQAFSQRLFDFAMLVGGGFGEISSREYAIGSHAYVDPLIGLTDRASTFDYAKSLKPFSLLKIETLLCSLSQIRPLFAAGRPTTSS</sequence>